<accession>A0A0A2VBS4</accession>
<evidence type="ECO:0000256" key="1">
    <source>
        <dbReference type="SAM" id="MobiDB-lite"/>
    </source>
</evidence>
<gene>
    <name evidence="2" type="ORF">BBAD15_g9772</name>
</gene>
<dbReference type="HOGENOM" id="CLU_636129_0_0_1"/>
<feature type="region of interest" description="Disordered" evidence="1">
    <location>
        <begin position="262"/>
        <end position="299"/>
    </location>
</feature>
<dbReference type="EMBL" id="ANFO01000989">
    <property type="protein sequence ID" value="KGQ04978.1"/>
    <property type="molecule type" value="Genomic_DNA"/>
</dbReference>
<organism evidence="2 3">
    <name type="scientific">Beauveria bassiana D1-5</name>
    <dbReference type="NCBI Taxonomy" id="1245745"/>
    <lineage>
        <taxon>Eukaryota</taxon>
        <taxon>Fungi</taxon>
        <taxon>Dikarya</taxon>
        <taxon>Ascomycota</taxon>
        <taxon>Pezizomycotina</taxon>
        <taxon>Sordariomycetes</taxon>
        <taxon>Hypocreomycetidae</taxon>
        <taxon>Hypocreales</taxon>
        <taxon>Cordycipitaceae</taxon>
        <taxon>Beauveria</taxon>
    </lineage>
</organism>
<dbReference type="AlphaFoldDB" id="A0A0A2VBS4"/>
<comment type="caution">
    <text evidence="2">The sequence shown here is derived from an EMBL/GenBank/DDBJ whole genome shotgun (WGS) entry which is preliminary data.</text>
</comment>
<dbReference type="Proteomes" id="UP000030106">
    <property type="component" value="Unassembled WGS sequence"/>
</dbReference>
<sequence>MEKGIIDWTAFLEDDDDTWFLPDPPPAGAELIDAPLPYLGSDSSCAEMPECSAYCFWGRSNFNGPFTGFEERVAALGHFGMGFPEGHLPETVPGTFTGTEVEYGRSDLVLDDGILDMGRSRDSSDDCTRDDRAGILPDNESQIEQSIGALEKLDAVQKEPGLSEFAIPETGQDARPALASSKKDSVGGESVIDVDRMDHALSNAVACPHNIADGECLGYQGTSDQDVEKHSGYIPEERDGWVPEPVVEMKRGLKRYQRKRNLHQSSEFVGPDQYDSDSDYTPEPRQKKRARITTAPARKVQSAVAKKPNVWFAKGRAKPLKKATLAEKVDKGTAVDYAPVANKAQFAASAKRARFALEATTIRQQSGISDEDAENAPYTFEQLYKEFQRAKQRTIVKGSNRNMQQVIFADRAVDAEFAEFAVAAEVIIRVG</sequence>
<evidence type="ECO:0000313" key="2">
    <source>
        <dbReference type="EMBL" id="KGQ04978.1"/>
    </source>
</evidence>
<proteinExistence type="predicted"/>
<reference evidence="2 3" key="1">
    <citation type="submission" date="2012-10" db="EMBL/GenBank/DDBJ databases">
        <title>Genome sequencing and analysis of entomopathogenic fungi Beauveria bassiana D1-5.</title>
        <authorList>
            <person name="Li Q."/>
            <person name="Wang L."/>
            <person name="Zhang Z."/>
            <person name="Wang Q."/>
            <person name="Ren J."/>
            <person name="Wang M."/>
            <person name="Xu W."/>
            <person name="Wang J."/>
            <person name="Lu Y."/>
            <person name="Du Q."/>
            <person name="Sun Z."/>
        </authorList>
    </citation>
    <scope>NUCLEOTIDE SEQUENCE [LARGE SCALE GENOMIC DNA]</scope>
    <source>
        <strain evidence="2 3">D1-5</strain>
    </source>
</reference>
<protein>
    <submittedName>
        <fullName evidence="2">Uncharacterized protein</fullName>
    </submittedName>
</protein>
<name>A0A0A2VBS4_BEABA</name>
<evidence type="ECO:0000313" key="3">
    <source>
        <dbReference type="Proteomes" id="UP000030106"/>
    </source>
</evidence>
<dbReference type="OrthoDB" id="4866914at2759"/>